<dbReference type="Gene3D" id="2.40.50.140">
    <property type="entry name" value="Nucleic acid-binding proteins"/>
    <property type="match status" value="1"/>
</dbReference>
<keyword evidence="1" id="KW-0408">Iron</keyword>
<dbReference type="GO" id="GO:0070475">
    <property type="term" value="P:rRNA base methylation"/>
    <property type="evidence" value="ECO:0007669"/>
    <property type="project" value="TreeGrafter"/>
</dbReference>
<keyword evidence="4 6" id="KW-0949">S-adenosyl-L-methionine</keyword>
<dbReference type="SUPFAM" id="SSF53335">
    <property type="entry name" value="S-adenosyl-L-methionine-dependent methyltransferases"/>
    <property type="match status" value="1"/>
</dbReference>
<proteinExistence type="inferred from homology"/>
<feature type="binding site" evidence="6">
    <location>
        <position position="350"/>
    </location>
    <ligand>
        <name>S-adenosyl-L-methionine</name>
        <dbReference type="ChEBI" id="CHEBI:59789"/>
    </ligand>
</feature>
<evidence type="ECO:0000256" key="1">
    <source>
        <dbReference type="ARBA" id="ARBA00022485"/>
    </source>
</evidence>
<keyword evidence="1" id="KW-0479">Metal-binding</keyword>
<dbReference type="InterPro" id="IPR012340">
    <property type="entry name" value="NA-bd_OB-fold"/>
</dbReference>
<evidence type="ECO:0000256" key="3">
    <source>
        <dbReference type="ARBA" id="ARBA00022679"/>
    </source>
</evidence>
<keyword evidence="1" id="KW-0004">4Fe-4S</keyword>
<dbReference type="Gene3D" id="3.40.50.150">
    <property type="entry name" value="Vaccinia Virus protein VP39"/>
    <property type="match status" value="1"/>
</dbReference>
<dbReference type="SUPFAM" id="SSF50249">
    <property type="entry name" value="Nucleic acid-binding proteins"/>
    <property type="match status" value="1"/>
</dbReference>
<keyword evidence="8" id="KW-1185">Reference proteome</keyword>
<dbReference type="InterPro" id="IPR010280">
    <property type="entry name" value="U5_MeTrfase_fam"/>
</dbReference>
<keyword evidence="3 6" id="KW-0808">Transferase</keyword>
<protein>
    <submittedName>
        <fullName evidence="7">23S rRNA m(5)U-1939 methyltransferase</fullName>
    </submittedName>
</protein>
<feature type="binding site" evidence="6">
    <location>
        <position position="302"/>
    </location>
    <ligand>
        <name>S-adenosyl-L-methionine</name>
        <dbReference type="ChEBI" id="CHEBI:59789"/>
    </ligand>
</feature>
<dbReference type="Gene3D" id="2.40.50.1070">
    <property type="match status" value="1"/>
</dbReference>
<dbReference type="Proteomes" id="UP000199283">
    <property type="component" value="Unassembled WGS sequence"/>
</dbReference>
<feature type="active site" description="Nucleophile" evidence="6">
    <location>
        <position position="376"/>
    </location>
</feature>
<dbReference type="STRING" id="188906.SAMN04488526_0279"/>
<dbReference type="PROSITE" id="PS51687">
    <property type="entry name" value="SAM_MT_RNA_M5U"/>
    <property type="match status" value="1"/>
</dbReference>
<evidence type="ECO:0000256" key="2">
    <source>
        <dbReference type="ARBA" id="ARBA00022603"/>
    </source>
</evidence>
<sequence length="419" mass="44272">MRQMCPASFRERPDMTFSITRLGHHGDGIASGPDGPVFAARTLPGEVIEGEVTGDRIIAPKIVTPSTDRVAAPCPHYRRCGGCSLQHASDAFVEGWKAGLVRDTLARVGIDARITGVKTSPPNSRRRAALSGRRTKKGAQVGFHVAGGTDIVEGPDCRLLHPDLIAALPALDQITRLAATRGSEVTLHVTQTATGIDLSVEQAKPFDRDVMLALAPLAMAFARITWNGETALQQTPPVVTLGAARVMLPPGAFLQATAEGEAALVNAVNESLAGAQSVVDLFAGCGTFTFPIAKMAPVHAIEGDRALIEALAHGARHATGLKAVTAQVRDLFRNPLLSEELSRYDAAVIDPPRAGAEAQVAQLAASDLTTIAFVSCNPGTFARDAAILVGAGWRMGPVTVVDQFRWSPHVELVTRFDRG</sequence>
<dbReference type="CDD" id="cd02440">
    <property type="entry name" value="AdoMet_MTases"/>
    <property type="match status" value="1"/>
</dbReference>
<dbReference type="PANTHER" id="PTHR11061">
    <property type="entry name" value="RNA M5U METHYLTRANSFERASE"/>
    <property type="match status" value="1"/>
</dbReference>
<dbReference type="InterPro" id="IPR029063">
    <property type="entry name" value="SAM-dependent_MTases_sf"/>
</dbReference>
<organism evidence="7 8">
    <name type="scientific">Jannaschia helgolandensis</name>
    <dbReference type="NCBI Taxonomy" id="188906"/>
    <lineage>
        <taxon>Bacteria</taxon>
        <taxon>Pseudomonadati</taxon>
        <taxon>Pseudomonadota</taxon>
        <taxon>Alphaproteobacteria</taxon>
        <taxon>Rhodobacterales</taxon>
        <taxon>Roseobacteraceae</taxon>
        <taxon>Jannaschia</taxon>
    </lineage>
</organism>
<keyword evidence="2 6" id="KW-0489">Methyltransferase</keyword>
<dbReference type="GO" id="GO:0051539">
    <property type="term" value="F:4 iron, 4 sulfur cluster binding"/>
    <property type="evidence" value="ECO:0007669"/>
    <property type="project" value="UniProtKB-KW"/>
</dbReference>
<dbReference type="EMBL" id="FNZQ01000001">
    <property type="protein sequence ID" value="SEK32008.1"/>
    <property type="molecule type" value="Genomic_DNA"/>
</dbReference>
<evidence type="ECO:0000256" key="4">
    <source>
        <dbReference type="ARBA" id="ARBA00022691"/>
    </source>
</evidence>
<feature type="binding site" evidence="6">
    <location>
        <position position="255"/>
    </location>
    <ligand>
        <name>S-adenosyl-L-methionine</name>
        <dbReference type="ChEBI" id="CHEBI:59789"/>
    </ligand>
</feature>
<dbReference type="AlphaFoldDB" id="A0A1H7G1L5"/>
<dbReference type="PANTHER" id="PTHR11061:SF49">
    <property type="entry name" value="23S RRNA (URACIL(1939)-C(5))-METHYLTRANSFERASE RLMD"/>
    <property type="match status" value="1"/>
</dbReference>
<evidence type="ECO:0000256" key="5">
    <source>
        <dbReference type="ARBA" id="ARBA00023014"/>
    </source>
</evidence>
<accession>A0A1H7G1L5</accession>
<dbReference type="Pfam" id="PF05958">
    <property type="entry name" value="tRNA_U5-meth_tr"/>
    <property type="match status" value="1"/>
</dbReference>
<feature type="binding site" evidence="6">
    <location>
        <position position="282"/>
    </location>
    <ligand>
        <name>S-adenosyl-L-methionine</name>
        <dbReference type="ChEBI" id="CHEBI:59789"/>
    </ligand>
</feature>
<dbReference type="GO" id="GO:0070041">
    <property type="term" value="F:rRNA (uridine-C5-)-methyltransferase activity"/>
    <property type="evidence" value="ECO:0007669"/>
    <property type="project" value="TreeGrafter"/>
</dbReference>
<evidence type="ECO:0000313" key="8">
    <source>
        <dbReference type="Proteomes" id="UP000199283"/>
    </source>
</evidence>
<comment type="similarity">
    <text evidence="6">Belongs to the class I-like SAM-binding methyltransferase superfamily. RNA M5U methyltransferase family.</text>
</comment>
<evidence type="ECO:0000256" key="6">
    <source>
        <dbReference type="PROSITE-ProRule" id="PRU01024"/>
    </source>
</evidence>
<keyword evidence="5" id="KW-0411">Iron-sulfur</keyword>
<gene>
    <name evidence="7" type="ORF">SAMN04488526_0279</name>
</gene>
<evidence type="ECO:0000313" key="7">
    <source>
        <dbReference type="EMBL" id="SEK32008.1"/>
    </source>
</evidence>
<name>A0A1H7G1L5_9RHOB</name>
<reference evidence="7 8" key="1">
    <citation type="submission" date="2016-10" db="EMBL/GenBank/DDBJ databases">
        <authorList>
            <person name="de Groot N.N."/>
        </authorList>
    </citation>
    <scope>NUCLEOTIDE SEQUENCE [LARGE SCALE GENOMIC DNA]</scope>
    <source>
        <strain evidence="7 8">DSM 14858</strain>
    </source>
</reference>